<evidence type="ECO:0000313" key="1">
    <source>
        <dbReference type="EMBL" id="AKU68498.1"/>
    </source>
</evidence>
<dbReference type="STRING" id="1236517.ADJ77_01150"/>
<reference evidence="1 2" key="1">
    <citation type="submission" date="2015-07" db="EMBL/GenBank/DDBJ databases">
        <authorList>
            <person name="Noorani M."/>
        </authorList>
    </citation>
    <scope>NUCLEOTIDE SEQUENCE [LARGE SCALE GENOMIC DNA]</scope>
    <source>
        <strain evidence="1 2">W1435</strain>
    </source>
</reference>
<organism evidence="1 2">
    <name type="scientific">Prevotella fusca JCM 17724</name>
    <dbReference type="NCBI Taxonomy" id="1236517"/>
    <lineage>
        <taxon>Bacteria</taxon>
        <taxon>Pseudomonadati</taxon>
        <taxon>Bacteroidota</taxon>
        <taxon>Bacteroidia</taxon>
        <taxon>Bacteroidales</taxon>
        <taxon>Prevotellaceae</taxon>
        <taxon>Prevotella</taxon>
    </lineage>
</organism>
<evidence type="ECO:0000313" key="2">
    <source>
        <dbReference type="Proteomes" id="UP000060345"/>
    </source>
</evidence>
<proteinExistence type="predicted"/>
<protein>
    <submittedName>
        <fullName evidence="1">Uncharacterized protein</fullName>
    </submittedName>
</protein>
<dbReference type="KEGG" id="pfus:ADJ77_01150"/>
<dbReference type="AlphaFoldDB" id="A0A0K1NI12"/>
<dbReference type="Proteomes" id="UP000060345">
    <property type="component" value="Chromosome 1"/>
</dbReference>
<gene>
    <name evidence="1" type="ORF">ADJ77_01150</name>
</gene>
<accession>A0A0K1NI12</accession>
<name>A0A0K1NI12_9BACT</name>
<sequence>MRHEPFGHSVETKEEPRGYPCHNTHPVAGNIVCNSVFCLSASYGVIGAFLSCSSCSNPLCLYVEQADKAIKNDLIYFAFCLI</sequence>
<dbReference type="EMBL" id="CP012074">
    <property type="protein sequence ID" value="AKU68498.1"/>
    <property type="molecule type" value="Genomic_DNA"/>
</dbReference>